<reference evidence="1 2" key="1">
    <citation type="submission" date="2019-03" db="EMBL/GenBank/DDBJ databases">
        <title>First draft genome of Liparis tanakae, snailfish: a comprehensive survey of snailfish specific genes.</title>
        <authorList>
            <person name="Kim W."/>
            <person name="Song I."/>
            <person name="Jeong J.-H."/>
            <person name="Kim D."/>
            <person name="Kim S."/>
            <person name="Ryu S."/>
            <person name="Song J.Y."/>
            <person name="Lee S.K."/>
        </authorList>
    </citation>
    <scope>NUCLEOTIDE SEQUENCE [LARGE SCALE GENOMIC DNA]</scope>
    <source>
        <tissue evidence="1">Muscle</tissue>
    </source>
</reference>
<organism evidence="1 2">
    <name type="scientific">Liparis tanakae</name>
    <name type="common">Tanaka's snailfish</name>
    <dbReference type="NCBI Taxonomy" id="230148"/>
    <lineage>
        <taxon>Eukaryota</taxon>
        <taxon>Metazoa</taxon>
        <taxon>Chordata</taxon>
        <taxon>Craniata</taxon>
        <taxon>Vertebrata</taxon>
        <taxon>Euteleostomi</taxon>
        <taxon>Actinopterygii</taxon>
        <taxon>Neopterygii</taxon>
        <taxon>Teleostei</taxon>
        <taxon>Neoteleostei</taxon>
        <taxon>Acanthomorphata</taxon>
        <taxon>Eupercaria</taxon>
        <taxon>Perciformes</taxon>
        <taxon>Cottioidei</taxon>
        <taxon>Cottales</taxon>
        <taxon>Liparidae</taxon>
        <taxon>Liparis</taxon>
    </lineage>
</organism>
<protein>
    <submittedName>
        <fullName evidence="1">Uncharacterized protein</fullName>
    </submittedName>
</protein>
<evidence type="ECO:0000313" key="2">
    <source>
        <dbReference type="Proteomes" id="UP000314294"/>
    </source>
</evidence>
<proteinExistence type="predicted"/>
<gene>
    <name evidence="1" type="ORF">EYF80_049625</name>
</gene>
<dbReference type="AlphaFoldDB" id="A0A4Z2FGB2"/>
<dbReference type="Proteomes" id="UP000314294">
    <property type="component" value="Unassembled WGS sequence"/>
</dbReference>
<name>A0A4Z2FGB2_9TELE</name>
<evidence type="ECO:0000313" key="1">
    <source>
        <dbReference type="EMBL" id="TNN40208.1"/>
    </source>
</evidence>
<accession>A0A4Z2FGB2</accession>
<comment type="caution">
    <text evidence="1">The sequence shown here is derived from an EMBL/GenBank/DDBJ whole genome shotgun (WGS) entry which is preliminary data.</text>
</comment>
<dbReference type="EMBL" id="SRLO01001209">
    <property type="protein sequence ID" value="TNN40208.1"/>
    <property type="molecule type" value="Genomic_DNA"/>
</dbReference>
<keyword evidence="2" id="KW-1185">Reference proteome</keyword>
<sequence>MAEARRIVQKPRPDPSPCDFTLDLLELVSTWTLSRVHVDVAQSKAGSPNSCGSKASMLLSLSVASWVRPGARLSSGTITTCIPAASAAFTPLGASSNTKH</sequence>